<dbReference type="SMART" id="SM00495">
    <property type="entry name" value="ChtBD3"/>
    <property type="match status" value="1"/>
</dbReference>
<dbReference type="PANTHER" id="PTHR12147">
    <property type="entry name" value="METALLOPEPTIDASE M28 FAMILY MEMBER"/>
    <property type="match status" value="1"/>
</dbReference>
<evidence type="ECO:0000313" key="4">
    <source>
        <dbReference type="EMBL" id="MFC3982022.1"/>
    </source>
</evidence>
<dbReference type="InterPro" id="IPR036573">
    <property type="entry name" value="CBM_sf_5/12"/>
</dbReference>
<dbReference type="InterPro" id="IPR007484">
    <property type="entry name" value="Peptidase_M28"/>
</dbReference>
<keyword evidence="1" id="KW-0378">Hydrolase</keyword>
<feature type="signal peptide" evidence="2">
    <location>
        <begin position="1"/>
        <end position="26"/>
    </location>
</feature>
<dbReference type="Pfam" id="PF02839">
    <property type="entry name" value="CBM_5_12"/>
    <property type="match status" value="1"/>
</dbReference>
<dbReference type="EMBL" id="JBHSBC010000018">
    <property type="protein sequence ID" value="MFC3982022.1"/>
    <property type="molecule type" value="Genomic_DNA"/>
</dbReference>
<keyword evidence="2" id="KW-0732">Signal</keyword>
<evidence type="ECO:0000259" key="3">
    <source>
        <dbReference type="SMART" id="SM00495"/>
    </source>
</evidence>
<dbReference type="SUPFAM" id="SSF53187">
    <property type="entry name" value="Zn-dependent exopeptidases"/>
    <property type="match status" value="1"/>
</dbReference>
<sequence>MNPKVKLGAVAVLAAVAMAASSVASATTAVAAPAAGNSAALAAPDLSVSNIQAHLQQFQSIANSNGGNRSSGSSGYTASLNYVKNKLEAVGYTTQTQSFSYNGRTHYNLIANWPSGPASPTLMLGSHLDSVTAGPGINDNGSGSATLLELALNVASLKPNLNKHLRLAWWGAEELGLVGSRYYVQNGGANGVDTYLNFDMTASPNPGYFVYDDVPAIQKVFNDFYASKNIPTEIETEGDGRSDHTAFKNAGVKVGGVFTGAETRKSSAQAAKWGGQAGQAFDRCYHSSCDTTSNINVTALDVNADAIANAVWKLGVSDAPSNDYSLSVSPSSATVQAGSSTTATLSTQLVSGSSQSVSLSASGAPAGTTVSFSPSTVSVPGNSTVTISTSPSTPSGTYTITLNGNAASGAKSATFRLTVGGQPPTDDYSISVNPSSLTVQPGASASTTLNTQLVSGNSQSVSLSASGAPAGTTVSFSPSTVSVPGSSTVNVATSSTTPTGTYTITITGSGNVTHTATISLTVNGGQSGTEWAAWKTYATGDVVTYGGSSYRCIQGHTAYPGWEPPNVPALWQKI</sequence>
<dbReference type="CDD" id="cd12214">
    <property type="entry name" value="ChiA1_BD"/>
    <property type="match status" value="1"/>
</dbReference>
<dbReference type="Gene3D" id="3.40.630.10">
    <property type="entry name" value="Zn peptidases"/>
    <property type="match status" value="1"/>
</dbReference>
<organism evidence="4 5">
    <name type="scientific">Streptosporangium jomthongense</name>
    <dbReference type="NCBI Taxonomy" id="1193683"/>
    <lineage>
        <taxon>Bacteria</taxon>
        <taxon>Bacillati</taxon>
        <taxon>Actinomycetota</taxon>
        <taxon>Actinomycetes</taxon>
        <taxon>Streptosporangiales</taxon>
        <taxon>Streptosporangiaceae</taxon>
        <taxon>Streptosporangium</taxon>
    </lineage>
</organism>
<dbReference type="InterPro" id="IPR045175">
    <property type="entry name" value="M28_fam"/>
</dbReference>
<dbReference type="SUPFAM" id="SSF51055">
    <property type="entry name" value="Carbohydrate binding domain"/>
    <property type="match status" value="1"/>
</dbReference>
<dbReference type="InterPro" id="IPR003610">
    <property type="entry name" value="CBM5/12"/>
</dbReference>
<dbReference type="Gene3D" id="2.10.10.20">
    <property type="entry name" value="Carbohydrate-binding module superfamily 5/12"/>
    <property type="match status" value="1"/>
</dbReference>
<dbReference type="Proteomes" id="UP001595698">
    <property type="component" value="Unassembled WGS sequence"/>
</dbReference>
<gene>
    <name evidence="4" type="ORF">ACFOYY_17905</name>
</gene>
<accession>A0ABV8F034</accession>
<dbReference type="Pfam" id="PF04389">
    <property type="entry name" value="Peptidase_M28"/>
    <property type="match status" value="1"/>
</dbReference>
<dbReference type="PANTHER" id="PTHR12147:SF26">
    <property type="entry name" value="PEPTIDASE M28 DOMAIN-CONTAINING PROTEIN"/>
    <property type="match status" value="1"/>
</dbReference>
<reference evidence="5" key="1">
    <citation type="journal article" date="2019" name="Int. J. Syst. Evol. Microbiol.">
        <title>The Global Catalogue of Microorganisms (GCM) 10K type strain sequencing project: providing services to taxonomists for standard genome sequencing and annotation.</title>
        <authorList>
            <consortium name="The Broad Institute Genomics Platform"/>
            <consortium name="The Broad Institute Genome Sequencing Center for Infectious Disease"/>
            <person name="Wu L."/>
            <person name="Ma J."/>
        </authorList>
    </citation>
    <scope>NUCLEOTIDE SEQUENCE [LARGE SCALE GENOMIC DNA]</scope>
    <source>
        <strain evidence="5">TBRC 7912</strain>
    </source>
</reference>
<keyword evidence="5" id="KW-1185">Reference proteome</keyword>
<comment type="caution">
    <text evidence="4">The sequence shown here is derived from an EMBL/GenBank/DDBJ whole genome shotgun (WGS) entry which is preliminary data.</text>
</comment>
<evidence type="ECO:0000256" key="2">
    <source>
        <dbReference type="SAM" id="SignalP"/>
    </source>
</evidence>
<name>A0ABV8F034_9ACTN</name>
<protein>
    <submittedName>
        <fullName evidence="4">M28 family peptidase</fullName>
    </submittedName>
</protein>
<dbReference type="RefSeq" id="WP_362777539.1">
    <property type="nucleotide sequence ID" value="NZ_JBHSBC010000018.1"/>
</dbReference>
<feature type="chain" id="PRO_5045377151" evidence="2">
    <location>
        <begin position="27"/>
        <end position="574"/>
    </location>
</feature>
<feature type="domain" description="Chitin-binding type-3" evidence="3">
    <location>
        <begin position="528"/>
        <end position="574"/>
    </location>
</feature>
<evidence type="ECO:0000313" key="5">
    <source>
        <dbReference type="Proteomes" id="UP001595698"/>
    </source>
</evidence>
<proteinExistence type="predicted"/>
<evidence type="ECO:0000256" key="1">
    <source>
        <dbReference type="ARBA" id="ARBA00022801"/>
    </source>
</evidence>